<dbReference type="PROSITE" id="PS51194">
    <property type="entry name" value="HELICASE_CTER"/>
    <property type="match status" value="1"/>
</dbReference>
<dbReference type="PANTHER" id="PTHR13710">
    <property type="entry name" value="DNA HELICASE RECQ FAMILY MEMBER"/>
    <property type="match status" value="1"/>
</dbReference>
<dbReference type="InterPro" id="IPR027417">
    <property type="entry name" value="P-loop_NTPase"/>
</dbReference>
<keyword evidence="8" id="KW-0413">Isomerase</keyword>
<evidence type="ECO:0000256" key="12">
    <source>
        <dbReference type="ARBA" id="ARBA00044550"/>
    </source>
</evidence>
<dbReference type="GO" id="GO:0043138">
    <property type="term" value="F:3'-5' DNA helicase activity"/>
    <property type="evidence" value="ECO:0007669"/>
    <property type="project" value="UniProtKB-EC"/>
</dbReference>
<accession>A0A366IMM9</accession>
<dbReference type="Gene3D" id="3.40.50.300">
    <property type="entry name" value="P-loop containing nucleotide triphosphate hydrolases"/>
    <property type="match status" value="2"/>
</dbReference>
<feature type="domain" description="Helicase C-terminal" evidence="14">
    <location>
        <begin position="227"/>
        <end position="371"/>
    </location>
</feature>
<dbReference type="CDD" id="cd17920">
    <property type="entry name" value="DEXHc_RecQ"/>
    <property type="match status" value="1"/>
</dbReference>
<dbReference type="InterPro" id="IPR002464">
    <property type="entry name" value="DNA/RNA_helicase_DEAH_CS"/>
</dbReference>
<comment type="catalytic activity">
    <reaction evidence="9">
        <text>Couples ATP hydrolysis with the unwinding of duplex DNA by translocating in the 3'-5' direction.</text>
        <dbReference type="EC" id="5.6.2.4"/>
    </reaction>
</comment>
<dbReference type="GO" id="GO:0005737">
    <property type="term" value="C:cytoplasm"/>
    <property type="evidence" value="ECO:0007669"/>
    <property type="project" value="TreeGrafter"/>
</dbReference>
<evidence type="ECO:0000313" key="16">
    <source>
        <dbReference type="Proteomes" id="UP000253509"/>
    </source>
</evidence>
<dbReference type="InterPro" id="IPR011545">
    <property type="entry name" value="DEAD/DEAH_box_helicase_dom"/>
</dbReference>
<dbReference type="InterPro" id="IPR036388">
    <property type="entry name" value="WH-like_DNA-bd_sf"/>
</dbReference>
<organism evidence="15 16">
    <name type="scientific">Brevibacterium celere</name>
    <dbReference type="NCBI Taxonomy" id="225845"/>
    <lineage>
        <taxon>Bacteria</taxon>
        <taxon>Bacillati</taxon>
        <taxon>Actinomycetota</taxon>
        <taxon>Actinomycetes</taxon>
        <taxon>Micrococcales</taxon>
        <taxon>Brevibacteriaceae</taxon>
        <taxon>Brevibacterium</taxon>
    </lineage>
</organism>
<evidence type="ECO:0000259" key="14">
    <source>
        <dbReference type="PROSITE" id="PS51194"/>
    </source>
</evidence>
<dbReference type="InterPro" id="IPR001650">
    <property type="entry name" value="Helicase_C-like"/>
</dbReference>
<dbReference type="SMART" id="SM00487">
    <property type="entry name" value="DEXDc"/>
    <property type="match status" value="1"/>
</dbReference>
<protein>
    <recommendedName>
        <fullName evidence="11">ATP-dependent DNA helicase RecQ</fullName>
        <ecNumber evidence="10">5.6.2.4</ecNumber>
    </recommendedName>
    <alternativeName>
        <fullName evidence="12">DNA 3'-5' helicase RecQ</fullName>
    </alternativeName>
</protein>
<dbReference type="SMART" id="SM00490">
    <property type="entry name" value="HELICc"/>
    <property type="match status" value="1"/>
</dbReference>
<dbReference type="EMBL" id="QNSB01000004">
    <property type="protein sequence ID" value="RBP72306.1"/>
    <property type="molecule type" value="Genomic_DNA"/>
</dbReference>
<sequence length="543" mass="59405">MTSIGDRARDLASQAFGWDRLRNGQEDAIEALAAGRDTLCVMPTAYGKSGIYQIAGMLEPGPTVVVSPLIALQFDQMEGLENAPDAPEAVAVNSAQSRSRNEDAFRTLAVGESEFVFLAPEQLGKPEVVDELRAVGVSLFVVDEAHCVSAWGHDFRPDYLRLGEVIEQLGHPTTLALTATGAPPVRDEIVERLRFRDPLVLTRGFDRPNLRLGVTRHESEDAKRAAVIEQVGAETAPGLVYVATRRAAEEYAAALAKQGLRAAAYHAGLPAKERTRVHEEFLDDGLDVVAATSAFGMGIDKPDVRFVVHAAVTESLDSYYQEIGRAGRDGEPATVHLHYRPEDLGLRRFFVARHPDADLVRRIVDTLRSADGPVRNADLARTLEESPRKVSGLLGLLHDAVVVDRSGSGNTLSPRFAGSGDEAALRAKEQADLRERIDESRIEMMRGYAETRGCRRQYLLGYFGEPLDEPCGNCDTCAAGLSEATEAIDGDPYPVQTRVRHAEWGEGIVMSAEDDRITVFFDSEGYKVLARELIAEERLLETI</sequence>
<evidence type="ECO:0000256" key="4">
    <source>
        <dbReference type="ARBA" id="ARBA00022801"/>
    </source>
</evidence>
<dbReference type="InterPro" id="IPR014001">
    <property type="entry name" value="Helicase_ATP-bd"/>
</dbReference>
<dbReference type="Pfam" id="PF16124">
    <property type="entry name" value="RecQ_Zn_bind"/>
    <property type="match status" value="1"/>
</dbReference>
<feature type="domain" description="Helicase ATP-binding" evidence="13">
    <location>
        <begin position="29"/>
        <end position="199"/>
    </location>
</feature>
<dbReference type="GO" id="GO:0046872">
    <property type="term" value="F:metal ion binding"/>
    <property type="evidence" value="ECO:0007669"/>
    <property type="project" value="UniProtKB-KW"/>
</dbReference>
<dbReference type="AlphaFoldDB" id="A0A366IMM9"/>
<evidence type="ECO:0000259" key="13">
    <source>
        <dbReference type="PROSITE" id="PS51192"/>
    </source>
</evidence>
<comment type="similarity">
    <text evidence="1">Belongs to the helicase family. RecQ subfamily.</text>
</comment>
<comment type="caution">
    <text evidence="15">The sequence shown here is derived from an EMBL/GenBank/DDBJ whole genome shotgun (WGS) entry which is preliminary data.</text>
</comment>
<proteinExistence type="inferred from homology"/>
<dbReference type="PROSITE" id="PS51192">
    <property type="entry name" value="HELICASE_ATP_BIND_1"/>
    <property type="match status" value="1"/>
</dbReference>
<dbReference type="Pfam" id="PF00270">
    <property type="entry name" value="DEAD"/>
    <property type="match status" value="1"/>
</dbReference>
<evidence type="ECO:0000256" key="1">
    <source>
        <dbReference type="ARBA" id="ARBA00005446"/>
    </source>
</evidence>
<keyword evidence="4" id="KW-0378">Hydrolase</keyword>
<evidence type="ECO:0000313" key="15">
    <source>
        <dbReference type="EMBL" id="RBP72306.1"/>
    </source>
</evidence>
<dbReference type="NCBIfam" id="TIGR00614">
    <property type="entry name" value="recQ_fam"/>
    <property type="match status" value="1"/>
</dbReference>
<dbReference type="GO" id="GO:0003677">
    <property type="term" value="F:DNA binding"/>
    <property type="evidence" value="ECO:0007669"/>
    <property type="project" value="UniProtKB-KW"/>
</dbReference>
<gene>
    <name evidence="15" type="ORF">DFO65_104264</name>
</gene>
<keyword evidence="6" id="KW-0067">ATP-binding</keyword>
<dbReference type="EC" id="5.6.2.4" evidence="10"/>
<keyword evidence="5 15" id="KW-0347">Helicase</keyword>
<evidence type="ECO:0000256" key="11">
    <source>
        <dbReference type="ARBA" id="ARBA00044535"/>
    </source>
</evidence>
<keyword evidence="3" id="KW-0547">Nucleotide-binding</keyword>
<dbReference type="Gene3D" id="1.10.10.10">
    <property type="entry name" value="Winged helix-like DNA-binding domain superfamily/Winged helix DNA-binding domain"/>
    <property type="match status" value="1"/>
</dbReference>
<evidence type="ECO:0000256" key="3">
    <source>
        <dbReference type="ARBA" id="ARBA00022741"/>
    </source>
</evidence>
<dbReference type="GO" id="GO:0006281">
    <property type="term" value="P:DNA repair"/>
    <property type="evidence" value="ECO:0007669"/>
    <property type="project" value="TreeGrafter"/>
</dbReference>
<dbReference type="PANTHER" id="PTHR13710:SF105">
    <property type="entry name" value="ATP-DEPENDENT DNA HELICASE Q1"/>
    <property type="match status" value="1"/>
</dbReference>
<dbReference type="InterPro" id="IPR021938">
    <property type="entry name" value="DUF3553"/>
</dbReference>
<dbReference type="GO" id="GO:0043590">
    <property type="term" value="C:bacterial nucleoid"/>
    <property type="evidence" value="ECO:0007669"/>
    <property type="project" value="TreeGrafter"/>
</dbReference>
<dbReference type="GO" id="GO:0006310">
    <property type="term" value="P:DNA recombination"/>
    <property type="evidence" value="ECO:0007669"/>
    <property type="project" value="InterPro"/>
</dbReference>
<dbReference type="PROSITE" id="PS00690">
    <property type="entry name" value="DEAH_ATP_HELICASE"/>
    <property type="match status" value="1"/>
</dbReference>
<evidence type="ECO:0000256" key="8">
    <source>
        <dbReference type="ARBA" id="ARBA00023235"/>
    </source>
</evidence>
<keyword evidence="16" id="KW-1185">Reference proteome</keyword>
<dbReference type="Pfam" id="PF00271">
    <property type="entry name" value="Helicase_C"/>
    <property type="match status" value="1"/>
</dbReference>
<evidence type="ECO:0000256" key="9">
    <source>
        <dbReference type="ARBA" id="ARBA00034617"/>
    </source>
</evidence>
<dbReference type="GO" id="GO:0005524">
    <property type="term" value="F:ATP binding"/>
    <property type="evidence" value="ECO:0007669"/>
    <property type="project" value="UniProtKB-KW"/>
</dbReference>
<dbReference type="SUPFAM" id="SSF52540">
    <property type="entry name" value="P-loop containing nucleoside triphosphate hydrolases"/>
    <property type="match status" value="1"/>
</dbReference>
<evidence type="ECO:0000256" key="5">
    <source>
        <dbReference type="ARBA" id="ARBA00022806"/>
    </source>
</evidence>
<evidence type="ECO:0000256" key="7">
    <source>
        <dbReference type="ARBA" id="ARBA00023125"/>
    </source>
</evidence>
<evidence type="ECO:0000256" key="6">
    <source>
        <dbReference type="ARBA" id="ARBA00022840"/>
    </source>
</evidence>
<dbReference type="GO" id="GO:0030894">
    <property type="term" value="C:replisome"/>
    <property type="evidence" value="ECO:0007669"/>
    <property type="project" value="TreeGrafter"/>
</dbReference>
<keyword evidence="2" id="KW-0479">Metal-binding</keyword>
<reference evidence="15 16" key="1">
    <citation type="submission" date="2018-06" db="EMBL/GenBank/DDBJ databases">
        <title>Freshwater and sediment microbial communities from various areas in North America, analyzing microbe dynamics in response to fracking.</title>
        <authorList>
            <person name="Lamendella R."/>
        </authorList>
    </citation>
    <scope>NUCLEOTIDE SEQUENCE [LARGE SCALE GENOMIC DNA]</scope>
    <source>
        <strain evidence="15 16">3b_TX</strain>
    </source>
</reference>
<dbReference type="GO" id="GO:0009378">
    <property type="term" value="F:four-way junction helicase activity"/>
    <property type="evidence" value="ECO:0007669"/>
    <property type="project" value="TreeGrafter"/>
</dbReference>
<dbReference type="Proteomes" id="UP000253509">
    <property type="component" value="Unassembled WGS sequence"/>
</dbReference>
<dbReference type="GO" id="GO:0016787">
    <property type="term" value="F:hydrolase activity"/>
    <property type="evidence" value="ECO:0007669"/>
    <property type="project" value="UniProtKB-KW"/>
</dbReference>
<dbReference type="RefSeq" id="WP_113903836.1">
    <property type="nucleotide sequence ID" value="NZ_QNSB01000004.1"/>
</dbReference>
<evidence type="ECO:0000256" key="2">
    <source>
        <dbReference type="ARBA" id="ARBA00022723"/>
    </source>
</evidence>
<dbReference type="InterPro" id="IPR032284">
    <property type="entry name" value="RecQ_Zn-bd"/>
</dbReference>
<evidence type="ECO:0000256" key="10">
    <source>
        <dbReference type="ARBA" id="ARBA00034808"/>
    </source>
</evidence>
<name>A0A366IMM9_9MICO</name>
<dbReference type="Pfam" id="PF12073">
    <property type="entry name" value="DUF3553"/>
    <property type="match status" value="1"/>
</dbReference>
<dbReference type="InterPro" id="IPR004589">
    <property type="entry name" value="DNA_helicase_ATP-dep_RecQ"/>
</dbReference>
<keyword evidence="7" id="KW-0238">DNA-binding</keyword>